<dbReference type="AlphaFoldDB" id="A0A7N0T450"/>
<accession>A0A7N0T450</accession>
<sequence length="154" mass="17140">MAERGGVPIPVEKDGAIVTKGDAEGFKLARQLLEEFGLPLGLLPLAGVIEMGYVPSTGYIWVLQEKKRLHNFKLVNRLATYDVEIHGYIEKGRIKKLKGVKVKELTMWPPIFEVYVDDDDQAGMIHFKSLAGITKSFPVEAFALPLEAEEISTL</sequence>
<evidence type="ECO:0000256" key="1">
    <source>
        <dbReference type="SAM" id="Phobius"/>
    </source>
</evidence>
<dbReference type="Gramene" id="Kaladp0021s0111.1.v1.1">
    <property type="protein sequence ID" value="Kaladp0021s0111.1.v1.1.CDS.1"/>
    <property type="gene ID" value="Kaladp0021s0111.v1.1"/>
</dbReference>
<dbReference type="PANTHER" id="PTHR31676">
    <property type="entry name" value="T31J12.3 PROTEIN-RELATED"/>
    <property type="match status" value="1"/>
</dbReference>
<keyword evidence="3" id="KW-1185">Reference proteome</keyword>
<keyword evidence="1" id="KW-0472">Membrane</keyword>
<dbReference type="InterPro" id="IPR007493">
    <property type="entry name" value="DUF538"/>
</dbReference>
<dbReference type="SUPFAM" id="SSF141562">
    <property type="entry name" value="At5g01610-like"/>
    <property type="match status" value="1"/>
</dbReference>
<dbReference type="PANTHER" id="PTHR31676:SF160">
    <property type="entry name" value="OS01G0652700 PROTEIN"/>
    <property type="match status" value="1"/>
</dbReference>
<dbReference type="Pfam" id="PF04398">
    <property type="entry name" value="DUF538"/>
    <property type="match status" value="1"/>
</dbReference>
<name>A0A7N0T450_KALFE</name>
<dbReference type="EnsemblPlants" id="Kaladp0021s0111.1.v1.1">
    <property type="protein sequence ID" value="Kaladp0021s0111.1.v1.1.CDS.1"/>
    <property type="gene ID" value="Kaladp0021s0111.v1.1"/>
</dbReference>
<dbReference type="OMA" id="PPIFEVY"/>
<dbReference type="InterPro" id="IPR036758">
    <property type="entry name" value="At5g01610-like"/>
</dbReference>
<reference evidence="2" key="1">
    <citation type="submission" date="2021-01" db="UniProtKB">
        <authorList>
            <consortium name="EnsemblPlants"/>
        </authorList>
    </citation>
    <scope>IDENTIFICATION</scope>
</reference>
<organism evidence="2 3">
    <name type="scientific">Kalanchoe fedtschenkoi</name>
    <name type="common">Lavender scallops</name>
    <name type="synonym">South American air plant</name>
    <dbReference type="NCBI Taxonomy" id="63787"/>
    <lineage>
        <taxon>Eukaryota</taxon>
        <taxon>Viridiplantae</taxon>
        <taxon>Streptophyta</taxon>
        <taxon>Embryophyta</taxon>
        <taxon>Tracheophyta</taxon>
        <taxon>Spermatophyta</taxon>
        <taxon>Magnoliopsida</taxon>
        <taxon>eudicotyledons</taxon>
        <taxon>Gunneridae</taxon>
        <taxon>Pentapetalae</taxon>
        <taxon>Saxifragales</taxon>
        <taxon>Crassulaceae</taxon>
        <taxon>Kalanchoe</taxon>
    </lineage>
</organism>
<evidence type="ECO:0000313" key="3">
    <source>
        <dbReference type="Proteomes" id="UP000594263"/>
    </source>
</evidence>
<evidence type="ECO:0000313" key="2">
    <source>
        <dbReference type="EnsemblPlants" id="Kaladp0021s0111.1.v1.1.CDS.1"/>
    </source>
</evidence>
<dbReference type="Gene3D" id="2.30.240.10">
    <property type="entry name" value="At5g01610-like"/>
    <property type="match status" value="1"/>
</dbReference>
<keyword evidence="1" id="KW-1133">Transmembrane helix</keyword>
<proteinExistence type="predicted"/>
<protein>
    <submittedName>
        <fullName evidence="2">Uncharacterized protein</fullName>
    </submittedName>
</protein>
<feature type="transmembrane region" description="Helical" evidence="1">
    <location>
        <begin position="42"/>
        <end position="63"/>
    </location>
</feature>
<dbReference type="Proteomes" id="UP000594263">
    <property type="component" value="Unplaced"/>
</dbReference>
<keyword evidence="1" id="KW-0812">Transmembrane</keyword>